<sequence>MRLPGRGAAMLLMTFDTEESRDKLSYLYKTFRRPLLRAISRFVSDSHLAEDIVEQAFIIADKHLEKLDVNNPSATYGYLWRIVDSQYKDYFRRTRREPSLDEIMETNEETGSDFGEGNPLEEIIRMERIDIVREALGELPESERRVLELFFVSEMKYHEIGELLKIPTSSVGVKIMRAKEHLKRILVRKGLTE</sequence>
<keyword evidence="2" id="KW-0805">Transcription regulation</keyword>
<evidence type="ECO:0000256" key="4">
    <source>
        <dbReference type="ARBA" id="ARBA00023163"/>
    </source>
</evidence>
<dbReference type="Pfam" id="PF08281">
    <property type="entry name" value="Sigma70_r4_2"/>
    <property type="match status" value="1"/>
</dbReference>
<accession>A0AAP2RJ24</accession>
<feature type="domain" description="RNA polymerase sigma factor 70 region 4 type 2" evidence="6">
    <location>
        <begin position="130"/>
        <end position="182"/>
    </location>
</feature>
<evidence type="ECO:0000259" key="6">
    <source>
        <dbReference type="Pfam" id="PF08281"/>
    </source>
</evidence>
<gene>
    <name evidence="7" type="ORF">LQE92_03985</name>
</gene>
<dbReference type="SUPFAM" id="SSF88946">
    <property type="entry name" value="Sigma2 domain of RNA polymerase sigma factors"/>
    <property type="match status" value="1"/>
</dbReference>
<evidence type="ECO:0000256" key="3">
    <source>
        <dbReference type="ARBA" id="ARBA00023082"/>
    </source>
</evidence>
<dbReference type="SUPFAM" id="SSF88659">
    <property type="entry name" value="Sigma3 and sigma4 domains of RNA polymerase sigma factors"/>
    <property type="match status" value="1"/>
</dbReference>
<dbReference type="PANTHER" id="PTHR43133:SF62">
    <property type="entry name" value="RNA POLYMERASE SIGMA FACTOR SIGZ"/>
    <property type="match status" value="1"/>
</dbReference>
<dbReference type="NCBIfam" id="TIGR02937">
    <property type="entry name" value="sigma70-ECF"/>
    <property type="match status" value="1"/>
</dbReference>
<dbReference type="Gene3D" id="1.10.1740.10">
    <property type="match status" value="1"/>
</dbReference>
<name>A0AAP2RJ24_9FIRM</name>
<feature type="domain" description="RNA polymerase sigma-70 region 2" evidence="5">
    <location>
        <begin position="27"/>
        <end position="96"/>
    </location>
</feature>
<evidence type="ECO:0000259" key="5">
    <source>
        <dbReference type="Pfam" id="PF04542"/>
    </source>
</evidence>
<evidence type="ECO:0000313" key="8">
    <source>
        <dbReference type="Proteomes" id="UP001299265"/>
    </source>
</evidence>
<dbReference type="RefSeq" id="WP_231061693.1">
    <property type="nucleotide sequence ID" value="NZ_JAJNOR010000001.1"/>
</dbReference>
<proteinExistence type="inferred from homology"/>
<dbReference type="Pfam" id="PF04542">
    <property type="entry name" value="Sigma70_r2"/>
    <property type="match status" value="1"/>
</dbReference>
<protein>
    <submittedName>
        <fullName evidence="7">Sigma-70 family RNA polymerase sigma factor</fullName>
    </submittedName>
</protein>
<keyword evidence="3" id="KW-0731">Sigma factor</keyword>
<comment type="caution">
    <text evidence="7">The sequence shown here is derived from an EMBL/GenBank/DDBJ whole genome shotgun (WGS) entry which is preliminary data.</text>
</comment>
<evidence type="ECO:0000256" key="2">
    <source>
        <dbReference type="ARBA" id="ARBA00023015"/>
    </source>
</evidence>
<reference evidence="7 8" key="1">
    <citation type="submission" date="2021-11" db="EMBL/GenBank/DDBJ databases">
        <title>Lacrimispora sp. nov. NSJ-141 isolated from human feces.</title>
        <authorList>
            <person name="Abdugheni R."/>
        </authorList>
    </citation>
    <scope>NUCLEOTIDE SEQUENCE [LARGE SCALE GENOMIC DNA]</scope>
    <source>
        <strain evidence="7 8">NSJ-141</strain>
    </source>
</reference>
<evidence type="ECO:0000256" key="1">
    <source>
        <dbReference type="ARBA" id="ARBA00010641"/>
    </source>
</evidence>
<comment type="similarity">
    <text evidence="1">Belongs to the sigma-70 factor family. ECF subfamily.</text>
</comment>
<keyword evidence="8" id="KW-1185">Reference proteome</keyword>
<evidence type="ECO:0000313" key="7">
    <source>
        <dbReference type="EMBL" id="MCD2491783.1"/>
    </source>
</evidence>
<dbReference type="PANTHER" id="PTHR43133">
    <property type="entry name" value="RNA POLYMERASE ECF-TYPE SIGMA FACTO"/>
    <property type="match status" value="1"/>
</dbReference>
<dbReference type="Proteomes" id="UP001299265">
    <property type="component" value="Unassembled WGS sequence"/>
</dbReference>
<dbReference type="AlphaFoldDB" id="A0AAP2RJ24"/>
<dbReference type="Gene3D" id="1.10.10.10">
    <property type="entry name" value="Winged helix-like DNA-binding domain superfamily/Winged helix DNA-binding domain"/>
    <property type="match status" value="1"/>
</dbReference>
<dbReference type="InterPro" id="IPR039425">
    <property type="entry name" value="RNA_pol_sigma-70-like"/>
</dbReference>
<dbReference type="InterPro" id="IPR036388">
    <property type="entry name" value="WH-like_DNA-bd_sf"/>
</dbReference>
<dbReference type="EMBL" id="JAJNOR010000001">
    <property type="protein sequence ID" value="MCD2491783.1"/>
    <property type="molecule type" value="Genomic_DNA"/>
</dbReference>
<dbReference type="InterPro" id="IPR014284">
    <property type="entry name" value="RNA_pol_sigma-70_dom"/>
</dbReference>
<dbReference type="InterPro" id="IPR007627">
    <property type="entry name" value="RNA_pol_sigma70_r2"/>
</dbReference>
<dbReference type="GO" id="GO:0006352">
    <property type="term" value="P:DNA-templated transcription initiation"/>
    <property type="evidence" value="ECO:0007669"/>
    <property type="project" value="InterPro"/>
</dbReference>
<dbReference type="InterPro" id="IPR013324">
    <property type="entry name" value="RNA_pol_sigma_r3/r4-like"/>
</dbReference>
<dbReference type="GO" id="GO:0003677">
    <property type="term" value="F:DNA binding"/>
    <property type="evidence" value="ECO:0007669"/>
    <property type="project" value="InterPro"/>
</dbReference>
<keyword evidence="4" id="KW-0804">Transcription</keyword>
<dbReference type="GO" id="GO:0016987">
    <property type="term" value="F:sigma factor activity"/>
    <property type="evidence" value="ECO:0007669"/>
    <property type="project" value="UniProtKB-KW"/>
</dbReference>
<dbReference type="InterPro" id="IPR013325">
    <property type="entry name" value="RNA_pol_sigma_r2"/>
</dbReference>
<dbReference type="InterPro" id="IPR013249">
    <property type="entry name" value="RNA_pol_sigma70_r4_t2"/>
</dbReference>
<organism evidence="7 8">
    <name type="scientific">Lientehia hominis</name>
    <dbReference type="NCBI Taxonomy" id="2897778"/>
    <lineage>
        <taxon>Bacteria</taxon>
        <taxon>Bacillati</taxon>
        <taxon>Bacillota</taxon>
        <taxon>Clostridia</taxon>
        <taxon>Lachnospirales</taxon>
        <taxon>Lachnospiraceae</taxon>
        <taxon>Lientehia</taxon>
    </lineage>
</organism>
<dbReference type="CDD" id="cd06171">
    <property type="entry name" value="Sigma70_r4"/>
    <property type="match status" value="1"/>
</dbReference>